<evidence type="ECO:0000313" key="2">
    <source>
        <dbReference type="Proteomes" id="UP000664398"/>
    </source>
</evidence>
<proteinExistence type="predicted"/>
<organism evidence="1 2">
    <name type="scientific">Leucobacter ruminantium</name>
    <dbReference type="NCBI Taxonomy" id="1289170"/>
    <lineage>
        <taxon>Bacteria</taxon>
        <taxon>Bacillati</taxon>
        <taxon>Actinomycetota</taxon>
        <taxon>Actinomycetes</taxon>
        <taxon>Micrococcales</taxon>
        <taxon>Microbacteriaceae</taxon>
        <taxon>Leucobacter</taxon>
    </lineage>
</organism>
<dbReference type="EMBL" id="JAGDYL010000010">
    <property type="protein sequence ID" value="MBO1805180.1"/>
    <property type="molecule type" value="Genomic_DNA"/>
</dbReference>
<name>A0A939LUS7_9MICO</name>
<gene>
    <name evidence="1" type="ORF">J4H91_07585</name>
</gene>
<keyword evidence="2" id="KW-1185">Reference proteome</keyword>
<sequence>MHFVAQAYLHEHRRDFLIEGWLVLEIDGATHTGRQRDLDNAQDWALSINGLDRIRVGYHQVFACWPDVQAAIMQLLSQGRPVTLAGDRSPIRSGYKKRPA</sequence>
<protein>
    <recommendedName>
        <fullName evidence="3">DUF559 domain-containing protein</fullName>
    </recommendedName>
</protein>
<dbReference type="Proteomes" id="UP000664398">
    <property type="component" value="Unassembled WGS sequence"/>
</dbReference>
<reference evidence="1" key="1">
    <citation type="submission" date="2021-03" db="EMBL/GenBank/DDBJ databases">
        <title>Leucobacter chromiisoli sp. nov., isolated from chromium-containing soil of chemical plant.</title>
        <authorList>
            <person name="Xu Z."/>
        </authorList>
    </citation>
    <scope>NUCLEOTIDE SEQUENCE</scope>
    <source>
        <strain evidence="1">A2</strain>
    </source>
</reference>
<comment type="caution">
    <text evidence="1">The sequence shown here is derived from an EMBL/GenBank/DDBJ whole genome shotgun (WGS) entry which is preliminary data.</text>
</comment>
<dbReference type="RefSeq" id="WP_208045660.1">
    <property type="nucleotide sequence ID" value="NZ_JAGDYL010000010.1"/>
</dbReference>
<evidence type="ECO:0000313" key="1">
    <source>
        <dbReference type="EMBL" id="MBO1805180.1"/>
    </source>
</evidence>
<dbReference type="AlphaFoldDB" id="A0A939LUS7"/>
<evidence type="ECO:0008006" key="3">
    <source>
        <dbReference type="Google" id="ProtNLM"/>
    </source>
</evidence>
<accession>A0A939LUS7</accession>